<evidence type="ECO:0000259" key="2">
    <source>
        <dbReference type="PROSITE" id="PS50026"/>
    </source>
</evidence>
<evidence type="ECO:0000256" key="1">
    <source>
        <dbReference type="PROSITE-ProRule" id="PRU00076"/>
    </source>
</evidence>
<dbReference type="PROSITE" id="PS50026">
    <property type="entry name" value="EGF_3"/>
    <property type="match status" value="1"/>
</dbReference>
<dbReference type="Proteomes" id="UP000735302">
    <property type="component" value="Unassembled WGS sequence"/>
</dbReference>
<dbReference type="AlphaFoldDB" id="A0AAV4DYZ2"/>
<accession>A0AAV4DYZ2</accession>
<comment type="caution">
    <text evidence="1">Lacks conserved residue(s) required for the propagation of feature annotation.</text>
</comment>
<organism evidence="3 4">
    <name type="scientific">Plakobranchus ocellatus</name>
    <dbReference type="NCBI Taxonomy" id="259542"/>
    <lineage>
        <taxon>Eukaryota</taxon>
        <taxon>Metazoa</taxon>
        <taxon>Spiralia</taxon>
        <taxon>Lophotrochozoa</taxon>
        <taxon>Mollusca</taxon>
        <taxon>Gastropoda</taxon>
        <taxon>Heterobranchia</taxon>
        <taxon>Euthyneura</taxon>
        <taxon>Panpulmonata</taxon>
        <taxon>Sacoglossa</taxon>
        <taxon>Placobranchoidea</taxon>
        <taxon>Plakobranchidae</taxon>
        <taxon>Plakobranchus</taxon>
    </lineage>
</organism>
<sequence length="252" mass="26256">MSQKAQAAVVVELKIAQGQPNFVSPTPPDGTVLPCSDPTSGCYFLVYSTPDNVTGNCSEVSGLSLGVYVFPDSVGQVSSQCVNEVLVLPQLTPLHICLQAGSGEVRCFNVPLVNVSGHVLCQNVSCNSPHGACLADPSLGTTQCVCQDNFSLPTCTPDQLGPTPGGTVNCKVNIPCHFPVYTSGDFNGSLPKVTPGPRSSDLNVTLDPTVRDNSTGLPGSTFLTPVTTTSAVPGQKQLCVDVGDQLWVFCII</sequence>
<keyword evidence="4" id="KW-1185">Reference proteome</keyword>
<evidence type="ECO:0000313" key="3">
    <source>
        <dbReference type="EMBL" id="GFO49252.1"/>
    </source>
</evidence>
<feature type="disulfide bond" evidence="1">
    <location>
        <begin position="146"/>
        <end position="155"/>
    </location>
</feature>
<feature type="domain" description="EGF-like" evidence="2">
    <location>
        <begin position="117"/>
        <end position="156"/>
    </location>
</feature>
<evidence type="ECO:0000313" key="4">
    <source>
        <dbReference type="Proteomes" id="UP000735302"/>
    </source>
</evidence>
<gene>
    <name evidence="3" type="ORF">PoB_007575700</name>
</gene>
<name>A0AAV4DYZ2_9GAST</name>
<keyword evidence="1" id="KW-1015">Disulfide bond</keyword>
<proteinExistence type="predicted"/>
<reference evidence="3 4" key="1">
    <citation type="journal article" date="2021" name="Elife">
        <title>Chloroplast acquisition without the gene transfer in kleptoplastic sea slugs, Plakobranchus ocellatus.</title>
        <authorList>
            <person name="Maeda T."/>
            <person name="Takahashi S."/>
            <person name="Yoshida T."/>
            <person name="Shimamura S."/>
            <person name="Takaki Y."/>
            <person name="Nagai Y."/>
            <person name="Toyoda A."/>
            <person name="Suzuki Y."/>
            <person name="Arimoto A."/>
            <person name="Ishii H."/>
            <person name="Satoh N."/>
            <person name="Nishiyama T."/>
            <person name="Hasebe M."/>
            <person name="Maruyama T."/>
            <person name="Minagawa J."/>
            <person name="Obokata J."/>
            <person name="Shigenobu S."/>
        </authorList>
    </citation>
    <scope>NUCLEOTIDE SEQUENCE [LARGE SCALE GENOMIC DNA]</scope>
</reference>
<keyword evidence="1" id="KW-0245">EGF-like domain</keyword>
<comment type="caution">
    <text evidence="3">The sequence shown here is derived from an EMBL/GenBank/DDBJ whole genome shotgun (WGS) entry which is preliminary data.</text>
</comment>
<dbReference type="EMBL" id="BLXT01008461">
    <property type="protein sequence ID" value="GFO49252.1"/>
    <property type="molecule type" value="Genomic_DNA"/>
</dbReference>
<protein>
    <recommendedName>
        <fullName evidence="2">EGF-like domain-containing protein</fullName>
    </recommendedName>
</protein>
<dbReference type="InterPro" id="IPR000742">
    <property type="entry name" value="EGF"/>
</dbReference>